<gene>
    <name evidence="1" type="ORF">Amon01_000533300</name>
</gene>
<dbReference type="Pfam" id="PF07247">
    <property type="entry name" value="AATase"/>
    <property type="match status" value="1"/>
</dbReference>
<protein>
    <submittedName>
        <fullName evidence="1">Unnamed protein product</fullName>
    </submittedName>
</protein>
<reference evidence="1" key="1">
    <citation type="submission" date="2023-04" db="EMBL/GenBank/DDBJ databases">
        <title>Ambrosiozyma monospora NBRC 1965.</title>
        <authorList>
            <person name="Ichikawa N."/>
            <person name="Sato H."/>
            <person name="Tonouchi N."/>
        </authorList>
    </citation>
    <scope>NUCLEOTIDE SEQUENCE</scope>
    <source>
        <strain evidence="1">NBRC 1965</strain>
    </source>
</reference>
<organism evidence="1 2">
    <name type="scientific">Ambrosiozyma monospora</name>
    <name type="common">Yeast</name>
    <name type="synonym">Endomycopsis monosporus</name>
    <dbReference type="NCBI Taxonomy" id="43982"/>
    <lineage>
        <taxon>Eukaryota</taxon>
        <taxon>Fungi</taxon>
        <taxon>Dikarya</taxon>
        <taxon>Ascomycota</taxon>
        <taxon>Saccharomycotina</taxon>
        <taxon>Pichiomycetes</taxon>
        <taxon>Pichiales</taxon>
        <taxon>Pichiaceae</taxon>
        <taxon>Ambrosiozyma</taxon>
    </lineage>
</organism>
<accession>A0A9W7DHM2</accession>
<dbReference type="PANTHER" id="PTHR28037:SF1">
    <property type="entry name" value="ALCOHOL O-ACETYLTRANSFERASE 1-RELATED"/>
    <property type="match status" value="1"/>
</dbReference>
<keyword evidence="2" id="KW-1185">Reference proteome</keyword>
<dbReference type="EMBL" id="BSXU01002900">
    <property type="protein sequence ID" value="GMG39420.1"/>
    <property type="molecule type" value="Genomic_DNA"/>
</dbReference>
<dbReference type="Proteomes" id="UP001165063">
    <property type="component" value="Unassembled WGS sequence"/>
</dbReference>
<proteinExistence type="predicted"/>
<comment type="caution">
    <text evidence="1">The sequence shown here is derived from an EMBL/GenBank/DDBJ whole genome shotgun (WGS) entry which is preliminary data.</text>
</comment>
<evidence type="ECO:0000313" key="1">
    <source>
        <dbReference type="EMBL" id="GMG39420.1"/>
    </source>
</evidence>
<evidence type="ECO:0000313" key="2">
    <source>
        <dbReference type="Proteomes" id="UP001165063"/>
    </source>
</evidence>
<dbReference type="PANTHER" id="PTHR28037">
    <property type="entry name" value="ALCOHOL O-ACETYLTRANSFERASE 1-RELATED"/>
    <property type="match status" value="1"/>
</dbReference>
<sequence length="471" mass="54025">MNNNSKNIIRSRDLCFVEEYYLQRSKQYLKPNFQVLATYSIDLTPELIFNALSKLLLANLQWSLQVHPKKPSKEEHTYNLISEYNLNDVLEFTESPDIPLEELLVSLVNRRYKLSCSKPLWSLIVFNSRTLIFVADHLLGDGTSFANFHLEFLRFLNDKDSSSTLEYIGSESTIFRATLSGSDISPKPSDIIDYTPCWYFLIYVILKLVFPVTNTLYTRLGIANEFQDFSGEKLVVHKSNHTEKLDFHLKIISIPSDKIQSLIKITRMHKVKLTSLLIHLCQLSLYPITENKDVVFIVPTNIRKCIDEKKAHGLCQDFSSKFGLYMSGIHFELPSVGSANHKCQFQWKWVHYIQSILWDQVPMSHQAMGLIQYINSKAFLEYEAAQPRASTFEISNLGSFKIDPTYEIQIMDMTFNQPLGAVGSCFGCNVVGTSNGGVNMCLTTTKGLDHQTFVKYTEGVEKWINFILENH</sequence>
<dbReference type="InterPro" id="IPR010828">
    <property type="entry name" value="Atf2/Sli1-like"/>
</dbReference>
<dbReference type="AlphaFoldDB" id="A0A9W7DHM2"/>
<dbReference type="GO" id="GO:0008080">
    <property type="term" value="F:N-acetyltransferase activity"/>
    <property type="evidence" value="ECO:0007669"/>
    <property type="project" value="TreeGrafter"/>
</dbReference>
<dbReference type="InterPro" id="IPR052058">
    <property type="entry name" value="Alcohol_O-acetyltransferase"/>
</dbReference>
<name>A0A9W7DHM2_AMBMO</name>
<dbReference type="OrthoDB" id="2150604at2759"/>